<dbReference type="Proteomes" id="UP000177855">
    <property type="component" value="Unassembled WGS sequence"/>
</dbReference>
<comment type="caution">
    <text evidence="2">The sequence shown here is derived from an EMBL/GenBank/DDBJ whole genome shotgun (WGS) entry which is preliminary data.</text>
</comment>
<name>A0A1F8CHT0_9BACT</name>
<evidence type="ECO:0000313" key="3">
    <source>
        <dbReference type="Proteomes" id="UP000177855"/>
    </source>
</evidence>
<accession>A0A1F8CHT0</accession>
<gene>
    <name evidence="2" type="ORF">A2210_00990</name>
</gene>
<reference evidence="2 3" key="1">
    <citation type="journal article" date="2016" name="Nat. Commun.">
        <title>Thousands of microbial genomes shed light on interconnected biogeochemical processes in an aquifer system.</title>
        <authorList>
            <person name="Anantharaman K."/>
            <person name="Brown C.T."/>
            <person name="Hug L.A."/>
            <person name="Sharon I."/>
            <person name="Castelle C.J."/>
            <person name="Probst A.J."/>
            <person name="Thomas B.C."/>
            <person name="Singh A."/>
            <person name="Wilkins M.J."/>
            <person name="Karaoz U."/>
            <person name="Brodie E.L."/>
            <person name="Williams K.H."/>
            <person name="Hubbard S.S."/>
            <person name="Banfield J.F."/>
        </authorList>
    </citation>
    <scope>NUCLEOTIDE SEQUENCE [LARGE SCALE GENOMIC DNA]</scope>
</reference>
<organism evidence="2 3">
    <name type="scientific">Candidatus Woesebacteria bacterium RIFOXYA1_FULL_40_18</name>
    <dbReference type="NCBI Taxonomy" id="1802532"/>
    <lineage>
        <taxon>Bacteria</taxon>
        <taxon>Candidatus Woeseibacteriota</taxon>
    </lineage>
</organism>
<sequence>MKKLLEFLVKGILGSDNFKIAEESENGQGHFIISVPKEMVGLIIGKEGKTIKTIRNLLRVKATLEKVGVSVSVQEES</sequence>
<proteinExistence type="predicted"/>
<dbReference type="Pfam" id="PF13083">
    <property type="entry name" value="KH_KhpA-B"/>
    <property type="match status" value="1"/>
</dbReference>
<evidence type="ECO:0000313" key="2">
    <source>
        <dbReference type="EMBL" id="OGM75917.1"/>
    </source>
</evidence>
<dbReference type="AlphaFoldDB" id="A0A1F8CHT0"/>
<dbReference type="Gene3D" id="3.30.300.20">
    <property type="match status" value="1"/>
</dbReference>
<dbReference type="EMBL" id="MGHS01000045">
    <property type="protein sequence ID" value="OGM75917.1"/>
    <property type="molecule type" value="Genomic_DNA"/>
</dbReference>
<dbReference type="InterPro" id="IPR009019">
    <property type="entry name" value="KH_sf_prok-type"/>
</dbReference>
<evidence type="ECO:0000256" key="1">
    <source>
        <dbReference type="PROSITE-ProRule" id="PRU00117"/>
    </source>
</evidence>
<dbReference type="SUPFAM" id="SSF54814">
    <property type="entry name" value="Prokaryotic type KH domain (KH-domain type II)"/>
    <property type="match status" value="1"/>
</dbReference>
<dbReference type="PROSITE" id="PS50084">
    <property type="entry name" value="KH_TYPE_1"/>
    <property type="match status" value="1"/>
</dbReference>
<protein>
    <recommendedName>
        <fullName evidence="4">RNA-binding protein</fullName>
    </recommendedName>
</protein>
<keyword evidence="1" id="KW-0694">RNA-binding</keyword>
<dbReference type="InterPro" id="IPR015946">
    <property type="entry name" value="KH_dom-like_a/b"/>
</dbReference>
<evidence type="ECO:0008006" key="4">
    <source>
        <dbReference type="Google" id="ProtNLM"/>
    </source>
</evidence>
<dbReference type="GO" id="GO:0003723">
    <property type="term" value="F:RNA binding"/>
    <property type="evidence" value="ECO:0007669"/>
    <property type="project" value="UniProtKB-UniRule"/>
</dbReference>
<dbReference type="STRING" id="1802532.A2210_00990"/>